<accession>A0A9J6H6X4</accession>
<protein>
    <submittedName>
        <fullName evidence="3">Uncharacterized protein</fullName>
    </submittedName>
</protein>
<feature type="region of interest" description="Disordered" evidence="1">
    <location>
        <begin position="96"/>
        <end position="117"/>
    </location>
</feature>
<keyword evidence="2" id="KW-1133">Transmembrane helix</keyword>
<feature type="transmembrane region" description="Helical" evidence="2">
    <location>
        <begin position="211"/>
        <end position="234"/>
    </location>
</feature>
<keyword evidence="4" id="KW-1185">Reference proteome</keyword>
<reference evidence="3 4" key="1">
    <citation type="journal article" date="2020" name="Cell">
        <title>Large-Scale Comparative Analyses of Tick Genomes Elucidate Their Genetic Diversity and Vector Capacities.</title>
        <authorList>
            <consortium name="Tick Genome and Microbiome Consortium (TIGMIC)"/>
            <person name="Jia N."/>
            <person name="Wang J."/>
            <person name="Shi W."/>
            <person name="Du L."/>
            <person name="Sun Y."/>
            <person name="Zhan W."/>
            <person name="Jiang J.F."/>
            <person name="Wang Q."/>
            <person name="Zhang B."/>
            <person name="Ji P."/>
            <person name="Bell-Sakyi L."/>
            <person name="Cui X.M."/>
            <person name="Yuan T.T."/>
            <person name="Jiang B.G."/>
            <person name="Yang W.F."/>
            <person name="Lam T.T."/>
            <person name="Chang Q.C."/>
            <person name="Ding S.J."/>
            <person name="Wang X.J."/>
            <person name="Zhu J.G."/>
            <person name="Ruan X.D."/>
            <person name="Zhao L."/>
            <person name="Wei J.T."/>
            <person name="Ye R.Z."/>
            <person name="Que T.C."/>
            <person name="Du C.H."/>
            <person name="Zhou Y.H."/>
            <person name="Cheng J.X."/>
            <person name="Dai P.F."/>
            <person name="Guo W.B."/>
            <person name="Han X.H."/>
            <person name="Huang E.J."/>
            <person name="Li L.F."/>
            <person name="Wei W."/>
            <person name="Gao Y.C."/>
            <person name="Liu J.Z."/>
            <person name="Shao H.Z."/>
            <person name="Wang X."/>
            <person name="Wang C.C."/>
            <person name="Yang T.C."/>
            <person name="Huo Q.B."/>
            <person name="Li W."/>
            <person name="Chen H.Y."/>
            <person name="Chen S.E."/>
            <person name="Zhou L.G."/>
            <person name="Ni X.B."/>
            <person name="Tian J.H."/>
            <person name="Sheng Y."/>
            <person name="Liu T."/>
            <person name="Pan Y.S."/>
            <person name="Xia L.Y."/>
            <person name="Li J."/>
            <person name="Zhao F."/>
            <person name="Cao W.C."/>
        </authorList>
    </citation>
    <scope>NUCLEOTIDE SEQUENCE [LARGE SCALE GENOMIC DNA]</scope>
    <source>
        <strain evidence="3">HaeL-2018</strain>
    </source>
</reference>
<sequence>MAALSSTQVRRGISFVADVLFVVGIVWLLCLAIAALLGGSQAAAEHAGPLMFGLVFVLPAPMLFCLDALCRRGPPRHQAQGVEPWPAARQPRTATLVARNPSPPSSPGSDDPEFMAPPYEWRDERLPTYEEAIRAPKVEVLAPRLHHETPAAVFYKASRLKVLTEDANRHLRHTSQTPSPVCWNMRSGSDLYSSPRETVNRKYQVRRGISFVADVLFVVGIVWLLCLAIAALLGGSQMAAEHAGTLMFGLVFVLPAPMLFCLDALCRRGPPRNQAQPVSHGRPTLGARNPSPPSSPGSDDPAFMLPPYEWRDERLPTYEEAIRAPKVEVLAPRPAP</sequence>
<feature type="transmembrane region" description="Helical" evidence="2">
    <location>
        <begin position="50"/>
        <end position="70"/>
    </location>
</feature>
<dbReference type="VEuPathDB" id="VectorBase:HLOH_062497"/>
<proteinExistence type="predicted"/>
<dbReference type="EMBL" id="JABSTR010000332">
    <property type="protein sequence ID" value="KAH9382778.1"/>
    <property type="molecule type" value="Genomic_DNA"/>
</dbReference>
<evidence type="ECO:0000256" key="1">
    <source>
        <dbReference type="SAM" id="MobiDB-lite"/>
    </source>
</evidence>
<dbReference type="OrthoDB" id="6506088at2759"/>
<organism evidence="3 4">
    <name type="scientific">Haemaphysalis longicornis</name>
    <name type="common">Bush tick</name>
    <dbReference type="NCBI Taxonomy" id="44386"/>
    <lineage>
        <taxon>Eukaryota</taxon>
        <taxon>Metazoa</taxon>
        <taxon>Ecdysozoa</taxon>
        <taxon>Arthropoda</taxon>
        <taxon>Chelicerata</taxon>
        <taxon>Arachnida</taxon>
        <taxon>Acari</taxon>
        <taxon>Parasitiformes</taxon>
        <taxon>Ixodida</taxon>
        <taxon>Ixodoidea</taxon>
        <taxon>Ixodidae</taxon>
        <taxon>Haemaphysalinae</taxon>
        <taxon>Haemaphysalis</taxon>
    </lineage>
</organism>
<comment type="caution">
    <text evidence="3">The sequence shown here is derived from an EMBL/GenBank/DDBJ whole genome shotgun (WGS) entry which is preliminary data.</text>
</comment>
<keyword evidence="2" id="KW-0812">Transmembrane</keyword>
<evidence type="ECO:0000313" key="3">
    <source>
        <dbReference type="EMBL" id="KAH9382778.1"/>
    </source>
</evidence>
<name>A0A9J6H6X4_HAELO</name>
<feature type="transmembrane region" description="Helical" evidence="2">
    <location>
        <begin position="246"/>
        <end position="266"/>
    </location>
</feature>
<dbReference type="Proteomes" id="UP000821853">
    <property type="component" value="Unassembled WGS sequence"/>
</dbReference>
<keyword evidence="2" id="KW-0472">Membrane</keyword>
<feature type="region of interest" description="Disordered" evidence="1">
    <location>
        <begin position="272"/>
        <end position="306"/>
    </location>
</feature>
<feature type="transmembrane region" description="Helical" evidence="2">
    <location>
        <begin position="12"/>
        <end position="38"/>
    </location>
</feature>
<evidence type="ECO:0000313" key="4">
    <source>
        <dbReference type="Proteomes" id="UP000821853"/>
    </source>
</evidence>
<gene>
    <name evidence="3" type="ORF">HPB48_023340</name>
</gene>
<evidence type="ECO:0000256" key="2">
    <source>
        <dbReference type="SAM" id="Phobius"/>
    </source>
</evidence>
<dbReference type="AlphaFoldDB" id="A0A9J6H6X4"/>